<dbReference type="OrthoDB" id="9786141at2"/>
<keyword evidence="2" id="KW-0378">Hydrolase</keyword>
<dbReference type="SUPFAM" id="SSF46785">
    <property type="entry name" value="Winged helix' DNA-binding domain"/>
    <property type="match status" value="1"/>
</dbReference>
<protein>
    <submittedName>
        <fullName evidence="2">NUDIX hydrolase</fullName>
    </submittedName>
</protein>
<organism evidence="2 3">
    <name type="scientific">Siphonobacter curvatus</name>
    <dbReference type="NCBI Taxonomy" id="2094562"/>
    <lineage>
        <taxon>Bacteria</taxon>
        <taxon>Pseudomonadati</taxon>
        <taxon>Bacteroidota</taxon>
        <taxon>Cytophagia</taxon>
        <taxon>Cytophagales</taxon>
        <taxon>Cytophagaceae</taxon>
        <taxon>Siphonobacter</taxon>
    </lineage>
</organism>
<accession>A0A2S7IJ44</accession>
<dbReference type="InterPro" id="IPR036388">
    <property type="entry name" value="WH-like_DNA-bd_sf"/>
</dbReference>
<gene>
    <name evidence="2" type="ORF">C5O19_15390</name>
</gene>
<evidence type="ECO:0000259" key="1">
    <source>
        <dbReference type="PROSITE" id="PS51462"/>
    </source>
</evidence>
<sequence>MQELGDEKYISHLSIDCVIFGYEAKALKVLIAKFKFGEGVFALPGGYVRKTEGIDQAASRILRERTGLTDIYLEQYRVFGDENRIIKSKYRETIKSQLQRFDRQRFDTGVVEWLTSRFISIGYYALVDITKVNPQCGEFDEYLEWRNIEDIPEMIHDHGEILEYGLQALRQNLDQKLIAFNLLPETFTMREVQELYEAVYHRSFPINNFQKKILDLGVLERLHKKYTGAANTAPYLYRFKKSSQ</sequence>
<dbReference type="PANTHER" id="PTHR43736">
    <property type="entry name" value="ADP-RIBOSE PYROPHOSPHATASE"/>
    <property type="match status" value="1"/>
</dbReference>
<keyword evidence="3" id="KW-1185">Reference proteome</keyword>
<dbReference type="EMBL" id="PTRA01000002">
    <property type="protein sequence ID" value="PQA56727.1"/>
    <property type="molecule type" value="Genomic_DNA"/>
</dbReference>
<dbReference type="PROSITE" id="PS51462">
    <property type="entry name" value="NUDIX"/>
    <property type="match status" value="1"/>
</dbReference>
<dbReference type="AlphaFoldDB" id="A0A2S7IJ44"/>
<dbReference type="RefSeq" id="WP_104714174.1">
    <property type="nucleotide sequence ID" value="NZ_PTRA01000002.1"/>
</dbReference>
<dbReference type="Pfam" id="PF00293">
    <property type="entry name" value="NUDIX"/>
    <property type="match status" value="1"/>
</dbReference>
<dbReference type="InterPro" id="IPR036390">
    <property type="entry name" value="WH_DNA-bd_sf"/>
</dbReference>
<dbReference type="SUPFAM" id="SSF55811">
    <property type="entry name" value="Nudix"/>
    <property type="match status" value="1"/>
</dbReference>
<dbReference type="Proteomes" id="UP000239590">
    <property type="component" value="Unassembled WGS sequence"/>
</dbReference>
<name>A0A2S7IJ44_9BACT</name>
<dbReference type="Gene3D" id="1.10.10.10">
    <property type="entry name" value="Winged helix-like DNA-binding domain superfamily/Winged helix DNA-binding domain"/>
    <property type="match status" value="1"/>
</dbReference>
<feature type="domain" description="Nudix hydrolase" evidence="1">
    <location>
        <begin position="10"/>
        <end position="169"/>
    </location>
</feature>
<reference evidence="3" key="1">
    <citation type="submission" date="2018-02" db="EMBL/GenBank/DDBJ databases">
        <title>Genome sequencing of Solimonas sp. HR-BB.</title>
        <authorList>
            <person name="Lee Y."/>
            <person name="Jeon C.O."/>
        </authorList>
    </citation>
    <scope>NUCLEOTIDE SEQUENCE [LARGE SCALE GENOMIC DNA]</scope>
    <source>
        <strain evidence="3">HR-U</strain>
    </source>
</reference>
<dbReference type="Gene3D" id="3.90.79.10">
    <property type="entry name" value="Nucleoside Triphosphate Pyrophosphohydrolase"/>
    <property type="match status" value="1"/>
</dbReference>
<dbReference type="InterPro" id="IPR015797">
    <property type="entry name" value="NUDIX_hydrolase-like_dom_sf"/>
</dbReference>
<proteinExistence type="predicted"/>
<dbReference type="Pfam" id="PF21906">
    <property type="entry name" value="WHD_NrtR"/>
    <property type="match status" value="1"/>
</dbReference>
<dbReference type="PANTHER" id="PTHR43736:SF4">
    <property type="entry name" value="SLR1690 PROTEIN"/>
    <property type="match status" value="1"/>
</dbReference>
<dbReference type="InterPro" id="IPR054105">
    <property type="entry name" value="WHD_NrtR"/>
</dbReference>
<dbReference type="CDD" id="cd18873">
    <property type="entry name" value="NUDIX_NadM_like"/>
    <property type="match status" value="1"/>
</dbReference>
<dbReference type="GO" id="GO:0016787">
    <property type="term" value="F:hydrolase activity"/>
    <property type="evidence" value="ECO:0007669"/>
    <property type="project" value="UniProtKB-KW"/>
</dbReference>
<evidence type="ECO:0000313" key="3">
    <source>
        <dbReference type="Proteomes" id="UP000239590"/>
    </source>
</evidence>
<evidence type="ECO:0000313" key="2">
    <source>
        <dbReference type="EMBL" id="PQA56727.1"/>
    </source>
</evidence>
<dbReference type="InterPro" id="IPR000086">
    <property type="entry name" value="NUDIX_hydrolase_dom"/>
</dbReference>
<comment type="caution">
    <text evidence="2">The sequence shown here is derived from an EMBL/GenBank/DDBJ whole genome shotgun (WGS) entry which is preliminary data.</text>
</comment>